<evidence type="ECO:0000313" key="3">
    <source>
        <dbReference type="Proteomes" id="UP000419144"/>
    </source>
</evidence>
<dbReference type="Proteomes" id="UP000419144">
    <property type="component" value="Unassembled WGS sequence"/>
</dbReference>
<dbReference type="EMBL" id="BLBS01000018">
    <property type="protein sequence ID" value="GET87043.1"/>
    <property type="molecule type" value="Genomic_DNA"/>
</dbReference>
<protein>
    <submittedName>
        <fullName evidence="2">Uncharacterized protein</fullName>
    </submittedName>
</protein>
<dbReference type="OrthoDB" id="267052at2759"/>
<proteinExistence type="predicted"/>
<evidence type="ECO:0000256" key="1">
    <source>
        <dbReference type="SAM" id="MobiDB-lite"/>
    </source>
</evidence>
<gene>
    <name evidence="2" type="ORF">LtaPh_1401900</name>
</gene>
<feature type="compositionally biased region" description="Low complexity" evidence="1">
    <location>
        <begin position="119"/>
        <end position="140"/>
    </location>
</feature>
<dbReference type="PANTHER" id="PTHR28596">
    <property type="entry name" value="BBSOME-INTERACTING PROTEIN 1"/>
    <property type="match status" value="1"/>
</dbReference>
<feature type="region of interest" description="Disordered" evidence="1">
    <location>
        <begin position="90"/>
        <end position="187"/>
    </location>
</feature>
<organism evidence="2 3">
    <name type="scientific">Leishmania tarentolae</name>
    <name type="common">Sauroleishmania tarentolae</name>
    <dbReference type="NCBI Taxonomy" id="5689"/>
    <lineage>
        <taxon>Eukaryota</taxon>
        <taxon>Discoba</taxon>
        <taxon>Euglenozoa</taxon>
        <taxon>Kinetoplastea</taxon>
        <taxon>Metakinetoplastina</taxon>
        <taxon>Trypanosomatida</taxon>
        <taxon>Trypanosomatidae</taxon>
        <taxon>Leishmaniinae</taxon>
        <taxon>Leishmania</taxon>
        <taxon>lizard Leishmania</taxon>
    </lineage>
</organism>
<dbReference type="Pfam" id="PF14777">
    <property type="entry name" value="BBIP10"/>
    <property type="match status" value="1"/>
</dbReference>
<comment type="caution">
    <text evidence="2">The sequence shown here is derived from an EMBL/GenBank/DDBJ whole genome shotgun (WGS) entry which is preliminary data.</text>
</comment>
<dbReference type="AlphaFoldDB" id="A0A640KBU2"/>
<reference evidence="2" key="1">
    <citation type="submission" date="2019-11" db="EMBL/GenBank/DDBJ databases">
        <title>Leishmania tarentolae CDS.</title>
        <authorList>
            <person name="Goto Y."/>
            <person name="Yamagishi J."/>
        </authorList>
    </citation>
    <scope>NUCLEOTIDE SEQUENCE [LARGE SCALE GENOMIC DNA]</scope>
    <source>
        <strain evidence="2">Parrot Tar II</strain>
    </source>
</reference>
<evidence type="ECO:0000313" key="2">
    <source>
        <dbReference type="EMBL" id="GET87043.1"/>
    </source>
</evidence>
<feature type="compositionally biased region" description="Low complexity" evidence="1">
    <location>
        <begin position="158"/>
        <end position="187"/>
    </location>
</feature>
<dbReference type="PANTHER" id="PTHR28596:SF1">
    <property type="entry name" value="BBSOME-INTERACTING PROTEIN 1"/>
    <property type="match status" value="1"/>
</dbReference>
<dbReference type="GO" id="GO:0034464">
    <property type="term" value="C:BBSome"/>
    <property type="evidence" value="ECO:0007669"/>
    <property type="project" value="InterPro"/>
</dbReference>
<accession>A0A640KBU2</accession>
<name>A0A640KBU2_LEITA</name>
<dbReference type="GO" id="GO:0060271">
    <property type="term" value="P:cilium assembly"/>
    <property type="evidence" value="ECO:0007669"/>
    <property type="project" value="InterPro"/>
</dbReference>
<dbReference type="GO" id="GO:0097500">
    <property type="term" value="P:receptor localization to non-motile cilium"/>
    <property type="evidence" value="ECO:0007669"/>
    <property type="project" value="TreeGrafter"/>
</dbReference>
<keyword evidence="3" id="KW-1185">Reference proteome</keyword>
<dbReference type="VEuPathDB" id="TriTrypDB:LtaPh_1401900"/>
<sequence>MDHHAPSEDVVDEATMVVLPEHGLVFSEINQMQLQLCKPKLLPIKSYSLERLEKIEKKLAQEAKEKRDAHRAQRQAALVWTSPDLMASDGINTIPAPASLSTAAPEPPLKAAATPLRDSSATSPSLPSSASSRSLVSEETVSLTPAHTAEEAGADAPMSALERSSRMSSSTGVSSLSPPSASATDQT</sequence>
<dbReference type="InterPro" id="IPR028233">
    <property type="entry name" value="BBIP10"/>
</dbReference>